<evidence type="ECO:0000256" key="8">
    <source>
        <dbReference type="ARBA" id="ARBA00022692"/>
    </source>
</evidence>
<evidence type="ECO:0000256" key="10">
    <source>
        <dbReference type="ARBA" id="ARBA00023136"/>
    </source>
</evidence>
<keyword evidence="7 14" id="KW-0808">Transferase</keyword>
<dbReference type="PANTHER" id="PTHR11712">
    <property type="entry name" value="POLYKETIDE SYNTHASE-RELATED"/>
    <property type="match status" value="1"/>
</dbReference>
<gene>
    <name evidence="16" type="ORF">GHV41_11310</name>
</gene>
<protein>
    <recommendedName>
        <fullName evidence="12">Nodulation protein E</fullName>
    </recommendedName>
    <alternativeName>
        <fullName evidence="13">Host-specificity of nodulation protein B</fullName>
    </alternativeName>
</protein>
<dbReference type="NCBIfam" id="NF005589">
    <property type="entry name" value="PRK07314.1"/>
    <property type="match status" value="1"/>
</dbReference>
<dbReference type="GO" id="GO:0004315">
    <property type="term" value="F:3-oxoacyl-[acyl-carrier-protein] synthase activity"/>
    <property type="evidence" value="ECO:0007669"/>
    <property type="project" value="InterPro"/>
</dbReference>
<evidence type="ECO:0000256" key="2">
    <source>
        <dbReference type="ARBA" id="ARBA00005194"/>
    </source>
</evidence>
<dbReference type="Pfam" id="PF00109">
    <property type="entry name" value="ketoacyl-synt"/>
    <property type="match status" value="1"/>
</dbReference>
<dbReference type="InterPro" id="IPR014030">
    <property type="entry name" value="Ketoacyl_synth_N"/>
</dbReference>
<dbReference type="InterPro" id="IPR020615">
    <property type="entry name" value="Thiolase_acyl_enz_int_AS"/>
</dbReference>
<dbReference type="InterPro" id="IPR000794">
    <property type="entry name" value="Beta-ketoacyl_synthase"/>
</dbReference>
<dbReference type="Gene3D" id="3.40.47.10">
    <property type="match status" value="1"/>
</dbReference>
<dbReference type="InterPro" id="IPR018201">
    <property type="entry name" value="Ketoacyl_synth_AS"/>
</dbReference>
<keyword evidence="6" id="KW-0997">Cell inner membrane</keyword>
<name>A0A5Q2VB21_SERPR</name>
<dbReference type="GO" id="GO:0006633">
    <property type="term" value="P:fatty acid biosynthetic process"/>
    <property type="evidence" value="ECO:0007669"/>
    <property type="project" value="UniProtKB-UniPathway"/>
</dbReference>
<dbReference type="SUPFAM" id="SSF53901">
    <property type="entry name" value="Thiolase-like"/>
    <property type="match status" value="1"/>
</dbReference>
<sequence>MSIVITGAGCVSPLGLTTAETWQAMRDGVCAIHPLKLESAIDLSTPVAAQVKGYDPEQHFTRKELMSLDRSTQFALMAAKEAVAQARLSFDDVTLRQRTGVIIGSANGAESTRETLFAVYHQAKNHSPIFSPLSVPRLMFNAPSAQISMFFGLQGPAFAVSSACASANHALIQAAGLLTAGLADIVIAGATEASITPGFIRAWESLRALSSDTCRPFCTTRSGLVIGEGASVFVLERETDAAARGATILAKLAGFGMSSDAGHLTQPNAEGMLRAMQQATEMAEISPQELDYINAHGTGTRLNDVTEAKAIEALLGSHAERAAVSSTKSAHGHLMGAAGAVELIAVLGALNEGVIPPTLNMQQRDMECNINIICQPEKRVLTTALSNSFAFGGMNAVLALRYAAN</sequence>
<evidence type="ECO:0000256" key="13">
    <source>
        <dbReference type="ARBA" id="ARBA00041756"/>
    </source>
</evidence>
<comment type="pathway">
    <text evidence="2">Lipid metabolism; fatty acid biosynthesis.</text>
</comment>
<evidence type="ECO:0000256" key="7">
    <source>
        <dbReference type="ARBA" id="ARBA00022679"/>
    </source>
</evidence>
<comment type="similarity">
    <text evidence="3 14">Belongs to the thiolase-like superfamily. Beta-ketoacyl-ACP synthases family.</text>
</comment>
<dbReference type="InterPro" id="IPR014031">
    <property type="entry name" value="Ketoacyl_synth_C"/>
</dbReference>
<dbReference type="Proteomes" id="UP000381260">
    <property type="component" value="Chromosome"/>
</dbReference>
<keyword evidence="5" id="KW-1003">Cell membrane</keyword>
<evidence type="ECO:0000313" key="17">
    <source>
        <dbReference type="Proteomes" id="UP000381260"/>
    </source>
</evidence>
<dbReference type="AlphaFoldDB" id="A0A5Q2VB21"/>
<organism evidence="16 17">
    <name type="scientific">Serratia proteamaculans</name>
    <dbReference type="NCBI Taxonomy" id="28151"/>
    <lineage>
        <taxon>Bacteria</taxon>
        <taxon>Pseudomonadati</taxon>
        <taxon>Pseudomonadota</taxon>
        <taxon>Gammaproteobacteria</taxon>
        <taxon>Enterobacterales</taxon>
        <taxon>Yersiniaceae</taxon>
        <taxon>Serratia</taxon>
    </lineage>
</organism>
<keyword evidence="4" id="KW-0536">Nodulation</keyword>
<evidence type="ECO:0000256" key="11">
    <source>
        <dbReference type="ARBA" id="ARBA00037576"/>
    </source>
</evidence>
<comment type="subcellular location">
    <subcellularLocation>
        <location evidence="1">Cell inner membrane</location>
    </subcellularLocation>
</comment>
<evidence type="ECO:0000256" key="9">
    <source>
        <dbReference type="ARBA" id="ARBA00022989"/>
    </source>
</evidence>
<comment type="function">
    <text evidence="11">Proposed to synthesize NOD factor fatty acyl chain. Involved in the synthesis of a highly unsaturated fatty acid moiety, which forms part of a lipo-oligosaccharide that is responsible for host specificity.</text>
</comment>
<dbReference type="CDD" id="cd00834">
    <property type="entry name" value="KAS_I_II"/>
    <property type="match status" value="1"/>
</dbReference>
<dbReference type="InterPro" id="IPR016039">
    <property type="entry name" value="Thiolase-like"/>
</dbReference>
<proteinExistence type="inferred from homology"/>
<dbReference type="UniPathway" id="UPA00094"/>
<evidence type="ECO:0000259" key="15">
    <source>
        <dbReference type="PROSITE" id="PS52004"/>
    </source>
</evidence>
<dbReference type="GO" id="GO:0005886">
    <property type="term" value="C:plasma membrane"/>
    <property type="evidence" value="ECO:0007669"/>
    <property type="project" value="UniProtKB-SubCell"/>
</dbReference>
<dbReference type="PANTHER" id="PTHR11712:SF352">
    <property type="entry name" value="3-OXOACYL-[ACYL-CARRIER-PROTEIN] SYNTHASE"/>
    <property type="match status" value="1"/>
</dbReference>
<evidence type="ECO:0000256" key="6">
    <source>
        <dbReference type="ARBA" id="ARBA00022519"/>
    </source>
</evidence>
<evidence type="ECO:0000256" key="3">
    <source>
        <dbReference type="ARBA" id="ARBA00008467"/>
    </source>
</evidence>
<dbReference type="EMBL" id="CP045913">
    <property type="protein sequence ID" value="QGH61384.1"/>
    <property type="molecule type" value="Genomic_DNA"/>
</dbReference>
<evidence type="ECO:0000256" key="4">
    <source>
        <dbReference type="ARBA" id="ARBA00022458"/>
    </source>
</evidence>
<reference evidence="16 17" key="1">
    <citation type="submission" date="2019-11" db="EMBL/GenBank/DDBJ databases">
        <title>The Phosphoenolpyruvate Phosphotransferase System Regulates Serratia proteamaculans 336X Biofilm Formation and Wheat Roots colonization.</title>
        <authorList>
            <person name="Liu F."/>
        </authorList>
    </citation>
    <scope>NUCLEOTIDE SEQUENCE [LARGE SCALE GENOMIC DNA]</scope>
    <source>
        <strain evidence="16 17">336X</strain>
    </source>
</reference>
<accession>A0A5Q2VB21</accession>
<evidence type="ECO:0000256" key="14">
    <source>
        <dbReference type="RuleBase" id="RU003694"/>
    </source>
</evidence>
<dbReference type="PROSITE" id="PS00098">
    <property type="entry name" value="THIOLASE_1"/>
    <property type="match status" value="1"/>
</dbReference>
<evidence type="ECO:0000313" key="16">
    <source>
        <dbReference type="EMBL" id="QGH61384.1"/>
    </source>
</evidence>
<evidence type="ECO:0000256" key="12">
    <source>
        <dbReference type="ARBA" id="ARBA00039445"/>
    </source>
</evidence>
<dbReference type="Pfam" id="PF02801">
    <property type="entry name" value="Ketoacyl-synt_C"/>
    <property type="match status" value="1"/>
</dbReference>
<dbReference type="PROSITE" id="PS52004">
    <property type="entry name" value="KS3_2"/>
    <property type="match status" value="1"/>
</dbReference>
<dbReference type="SMART" id="SM00825">
    <property type="entry name" value="PKS_KS"/>
    <property type="match status" value="1"/>
</dbReference>
<dbReference type="InterPro" id="IPR020841">
    <property type="entry name" value="PKS_Beta-ketoAc_synthase_dom"/>
</dbReference>
<keyword evidence="9" id="KW-1133">Transmembrane helix</keyword>
<dbReference type="PROSITE" id="PS00606">
    <property type="entry name" value="KS3_1"/>
    <property type="match status" value="1"/>
</dbReference>
<feature type="domain" description="Ketosynthase family 3 (KS3)" evidence="15">
    <location>
        <begin position="1"/>
        <end position="402"/>
    </location>
</feature>
<keyword evidence="16" id="KW-0012">Acyltransferase</keyword>
<evidence type="ECO:0000256" key="1">
    <source>
        <dbReference type="ARBA" id="ARBA00004533"/>
    </source>
</evidence>
<keyword evidence="8" id="KW-0812">Transmembrane</keyword>
<evidence type="ECO:0000256" key="5">
    <source>
        <dbReference type="ARBA" id="ARBA00022475"/>
    </source>
</evidence>
<keyword evidence="10" id="KW-0472">Membrane</keyword>